<comment type="similarity">
    <text evidence="5">Belongs to the SAT4 family.</text>
</comment>
<gene>
    <name evidence="8" type="ORF">JMJ35_000183</name>
</gene>
<feature type="domain" description="Rhodopsin" evidence="7">
    <location>
        <begin position="30"/>
        <end position="198"/>
    </location>
</feature>
<feature type="transmembrane region" description="Helical" evidence="6">
    <location>
        <begin position="89"/>
        <end position="113"/>
    </location>
</feature>
<evidence type="ECO:0000313" key="9">
    <source>
        <dbReference type="Proteomes" id="UP001166286"/>
    </source>
</evidence>
<protein>
    <recommendedName>
        <fullName evidence="7">Rhodopsin domain-containing protein</fullName>
    </recommendedName>
</protein>
<evidence type="ECO:0000259" key="7">
    <source>
        <dbReference type="Pfam" id="PF20684"/>
    </source>
</evidence>
<sequence length="284" mass="31641">MGSDFTGDQGPGVVVFQYVWGVLATIAVILRFCGRYATRTAGFWWDDWLSLVALPFVWSICGVPLYWVSIGLSRHISQIPGPHTQLAKLLIVNVILFNTGSTVARLSVLLFYVRIFRSVHTYRMVFWAVGSLIIGSCIATNFLAIFSCVPIHKAWDPATPGHCLDPSRTFLGSTILNFLIDIILLVLPIPMIWKLSMRNFAYPQDLITAEIAHTLVSCCEPSIFSLTKHFLQLYAPTFFATRKKSDRMDPPAEFRLGNVDNPIAGNNHKGFLQLETSKSDIGGS</sequence>
<dbReference type="Pfam" id="PF20684">
    <property type="entry name" value="Fung_rhodopsin"/>
    <property type="match status" value="1"/>
</dbReference>
<feature type="transmembrane region" description="Helical" evidence="6">
    <location>
        <begin position="172"/>
        <end position="193"/>
    </location>
</feature>
<dbReference type="InterPro" id="IPR049326">
    <property type="entry name" value="Rhodopsin_dom_fungi"/>
</dbReference>
<evidence type="ECO:0000256" key="3">
    <source>
        <dbReference type="ARBA" id="ARBA00022989"/>
    </source>
</evidence>
<name>A0AA39RB94_9LECA</name>
<dbReference type="GO" id="GO:0016020">
    <property type="term" value="C:membrane"/>
    <property type="evidence" value="ECO:0007669"/>
    <property type="project" value="UniProtKB-SubCell"/>
</dbReference>
<dbReference type="InterPro" id="IPR052337">
    <property type="entry name" value="SAT4-like"/>
</dbReference>
<accession>A0AA39RB94</accession>
<evidence type="ECO:0000256" key="5">
    <source>
        <dbReference type="ARBA" id="ARBA00038359"/>
    </source>
</evidence>
<dbReference type="PANTHER" id="PTHR33048:SF47">
    <property type="entry name" value="INTEGRAL MEMBRANE PROTEIN-RELATED"/>
    <property type="match status" value="1"/>
</dbReference>
<evidence type="ECO:0000313" key="8">
    <source>
        <dbReference type="EMBL" id="KAK0517028.1"/>
    </source>
</evidence>
<evidence type="ECO:0000256" key="2">
    <source>
        <dbReference type="ARBA" id="ARBA00022692"/>
    </source>
</evidence>
<keyword evidence="3 6" id="KW-1133">Transmembrane helix</keyword>
<evidence type="ECO:0000256" key="4">
    <source>
        <dbReference type="ARBA" id="ARBA00023136"/>
    </source>
</evidence>
<keyword evidence="4 6" id="KW-0472">Membrane</keyword>
<comment type="subcellular location">
    <subcellularLocation>
        <location evidence="1">Membrane</location>
        <topology evidence="1">Multi-pass membrane protein</topology>
    </subcellularLocation>
</comment>
<dbReference type="Proteomes" id="UP001166286">
    <property type="component" value="Unassembled WGS sequence"/>
</dbReference>
<feature type="transmembrane region" description="Helical" evidence="6">
    <location>
        <begin position="125"/>
        <end position="152"/>
    </location>
</feature>
<feature type="transmembrane region" description="Helical" evidence="6">
    <location>
        <begin position="15"/>
        <end position="36"/>
    </location>
</feature>
<evidence type="ECO:0000256" key="1">
    <source>
        <dbReference type="ARBA" id="ARBA00004141"/>
    </source>
</evidence>
<proteinExistence type="inferred from homology"/>
<dbReference type="PANTHER" id="PTHR33048">
    <property type="entry name" value="PTH11-LIKE INTEGRAL MEMBRANE PROTEIN (AFU_ORTHOLOGUE AFUA_5G11245)"/>
    <property type="match status" value="1"/>
</dbReference>
<keyword evidence="2 6" id="KW-0812">Transmembrane</keyword>
<dbReference type="AlphaFoldDB" id="A0AA39RB94"/>
<reference evidence="8" key="1">
    <citation type="submission" date="2023-03" db="EMBL/GenBank/DDBJ databases">
        <title>Complete genome of Cladonia borealis.</title>
        <authorList>
            <person name="Park H."/>
        </authorList>
    </citation>
    <scope>NUCLEOTIDE SEQUENCE</scope>
    <source>
        <strain evidence="8">ANT050790</strain>
    </source>
</reference>
<keyword evidence="9" id="KW-1185">Reference proteome</keyword>
<evidence type="ECO:0000256" key="6">
    <source>
        <dbReference type="SAM" id="Phobius"/>
    </source>
</evidence>
<dbReference type="EMBL" id="JAFEKC020000001">
    <property type="protein sequence ID" value="KAK0517028.1"/>
    <property type="molecule type" value="Genomic_DNA"/>
</dbReference>
<organism evidence="8 9">
    <name type="scientific">Cladonia borealis</name>
    <dbReference type="NCBI Taxonomy" id="184061"/>
    <lineage>
        <taxon>Eukaryota</taxon>
        <taxon>Fungi</taxon>
        <taxon>Dikarya</taxon>
        <taxon>Ascomycota</taxon>
        <taxon>Pezizomycotina</taxon>
        <taxon>Lecanoromycetes</taxon>
        <taxon>OSLEUM clade</taxon>
        <taxon>Lecanoromycetidae</taxon>
        <taxon>Lecanorales</taxon>
        <taxon>Lecanorineae</taxon>
        <taxon>Cladoniaceae</taxon>
        <taxon>Cladonia</taxon>
    </lineage>
</organism>
<feature type="transmembrane region" description="Helical" evidence="6">
    <location>
        <begin position="48"/>
        <end position="69"/>
    </location>
</feature>
<comment type="caution">
    <text evidence="8">The sequence shown here is derived from an EMBL/GenBank/DDBJ whole genome shotgun (WGS) entry which is preliminary data.</text>
</comment>